<dbReference type="EMBL" id="CP045121">
    <property type="protein sequence ID" value="QIN80790.1"/>
    <property type="molecule type" value="Genomic_DNA"/>
</dbReference>
<dbReference type="GO" id="GO:0003700">
    <property type="term" value="F:DNA-binding transcription factor activity"/>
    <property type="evidence" value="ECO:0007669"/>
    <property type="project" value="InterPro"/>
</dbReference>
<dbReference type="AlphaFoldDB" id="A0A6G8Q2Y4"/>
<comment type="cofactor">
    <cofactor evidence="8">
        <name>Mn(2+)</name>
        <dbReference type="ChEBI" id="CHEBI:29035"/>
    </cofactor>
    <cofactor evidence="8">
        <name>Fe(2+)</name>
        <dbReference type="ChEBI" id="CHEBI:29033"/>
    </cofactor>
    <text evidence="8">Binds 1 Mn(2+) or Fe(2+) ion per subunit.</text>
</comment>
<accession>A0A6G8Q2Y4</accession>
<evidence type="ECO:0000256" key="1">
    <source>
        <dbReference type="ARBA" id="ARBA00007957"/>
    </source>
</evidence>
<comment type="similarity">
    <text evidence="1">Belongs to the Fur family.</text>
</comment>
<dbReference type="GO" id="GO:0000976">
    <property type="term" value="F:transcription cis-regulatory region binding"/>
    <property type="evidence" value="ECO:0007669"/>
    <property type="project" value="TreeGrafter"/>
</dbReference>
<feature type="binding site" evidence="7">
    <location>
        <position position="78"/>
    </location>
    <ligand>
        <name>Zn(2+)</name>
        <dbReference type="ChEBI" id="CHEBI:29105"/>
    </ligand>
</feature>
<proteinExistence type="inferred from homology"/>
<dbReference type="Pfam" id="PF01475">
    <property type="entry name" value="FUR"/>
    <property type="match status" value="1"/>
</dbReference>
<protein>
    <submittedName>
        <fullName evidence="9">Transcriptional repressor</fullName>
    </submittedName>
</protein>
<keyword evidence="6" id="KW-0804">Transcription</keyword>
<feature type="binding site" evidence="7">
    <location>
        <position position="81"/>
    </location>
    <ligand>
        <name>Zn(2+)</name>
        <dbReference type="ChEBI" id="CHEBI:29105"/>
    </ligand>
</feature>
<evidence type="ECO:0000256" key="2">
    <source>
        <dbReference type="ARBA" id="ARBA00022491"/>
    </source>
</evidence>
<dbReference type="Gene3D" id="3.30.1490.190">
    <property type="match status" value="1"/>
</dbReference>
<evidence type="ECO:0000256" key="3">
    <source>
        <dbReference type="ARBA" id="ARBA00022833"/>
    </source>
</evidence>
<dbReference type="CDD" id="cd07153">
    <property type="entry name" value="Fur_like"/>
    <property type="match status" value="1"/>
</dbReference>
<feature type="binding site" evidence="7">
    <location>
        <position position="120"/>
    </location>
    <ligand>
        <name>Zn(2+)</name>
        <dbReference type="ChEBI" id="CHEBI:29105"/>
    </ligand>
</feature>
<keyword evidence="5" id="KW-0238">DNA-binding</keyword>
<keyword evidence="3 7" id="KW-0862">Zinc</keyword>
<organism evidence="9 10">
    <name type="scientific">Rubrobacter marinus</name>
    <dbReference type="NCBI Taxonomy" id="2653852"/>
    <lineage>
        <taxon>Bacteria</taxon>
        <taxon>Bacillati</taxon>
        <taxon>Actinomycetota</taxon>
        <taxon>Rubrobacteria</taxon>
        <taxon>Rubrobacterales</taxon>
        <taxon>Rubrobacteraceae</taxon>
        <taxon>Rubrobacter</taxon>
    </lineage>
</organism>
<dbReference type="Proteomes" id="UP000502706">
    <property type="component" value="Chromosome"/>
</dbReference>
<keyword evidence="2" id="KW-0678">Repressor</keyword>
<dbReference type="InterPro" id="IPR043135">
    <property type="entry name" value="Fur_C"/>
</dbReference>
<evidence type="ECO:0000256" key="5">
    <source>
        <dbReference type="ARBA" id="ARBA00023125"/>
    </source>
</evidence>
<evidence type="ECO:0000256" key="8">
    <source>
        <dbReference type="PIRSR" id="PIRSR602481-2"/>
    </source>
</evidence>
<dbReference type="Gene3D" id="1.10.10.10">
    <property type="entry name" value="Winged helix-like DNA-binding domain superfamily/Winged helix DNA-binding domain"/>
    <property type="match status" value="1"/>
</dbReference>
<reference evidence="9 10" key="1">
    <citation type="submission" date="2019-10" db="EMBL/GenBank/DDBJ databases">
        <title>Rubrobacter sp nov SCSIO 52915 isolated from a deep-sea sediment in the South China Sea.</title>
        <authorList>
            <person name="Chen R.W."/>
        </authorList>
    </citation>
    <scope>NUCLEOTIDE SEQUENCE [LARGE SCALE GENOMIC DNA]</scope>
    <source>
        <strain evidence="9 10">SCSIO 52915</strain>
    </source>
</reference>
<evidence type="ECO:0000313" key="9">
    <source>
        <dbReference type="EMBL" id="QIN80790.1"/>
    </source>
</evidence>
<dbReference type="GO" id="GO:1900376">
    <property type="term" value="P:regulation of secondary metabolite biosynthetic process"/>
    <property type="evidence" value="ECO:0007669"/>
    <property type="project" value="TreeGrafter"/>
</dbReference>
<evidence type="ECO:0000256" key="7">
    <source>
        <dbReference type="PIRSR" id="PIRSR602481-1"/>
    </source>
</evidence>
<name>A0A6G8Q2Y4_9ACTN</name>
<evidence type="ECO:0000256" key="4">
    <source>
        <dbReference type="ARBA" id="ARBA00023015"/>
    </source>
</evidence>
<evidence type="ECO:0000256" key="6">
    <source>
        <dbReference type="ARBA" id="ARBA00023163"/>
    </source>
</evidence>
<keyword evidence="4" id="KW-0805">Transcription regulation</keyword>
<feature type="binding site" evidence="7">
    <location>
        <position position="117"/>
    </location>
    <ligand>
        <name>Zn(2+)</name>
        <dbReference type="ChEBI" id="CHEBI:29105"/>
    </ligand>
</feature>
<dbReference type="InterPro" id="IPR002481">
    <property type="entry name" value="FUR"/>
</dbReference>
<gene>
    <name evidence="9" type="ORF">GBA65_12355</name>
</gene>
<dbReference type="InterPro" id="IPR036390">
    <property type="entry name" value="WH_DNA-bd_sf"/>
</dbReference>
<comment type="cofactor">
    <cofactor evidence="7">
        <name>Zn(2+)</name>
        <dbReference type="ChEBI" id="CHEBI:29105"/>
    </cofactor>
    <text evidence="7">Binds 1 zinc ion per subunit.</text>
</comment>
<dbReference type="KEGG" id="rmar:GBA65_12355"/>
<dbReference type="GO" id="GO:0045892">
    <property type="term" value="P:negative regulation of DNA-templated transcription"/>
    <property type="evidence" value="ECO:0007669"/>
    <property type="project" value="TreeGrafter"/>
</dbReference>
<dbReference type="InterPro" id="IPR036388">
    <property type="entry name" value="WH-like_DNA-bd_sf"/>
</dbReference>
<feature type="binding site" evidence="8">
    <location>
        <position position="72"/>
    </location>
    <ligand>
        <name>Fe cation</name>
        <dbReference type="ChEBI" id="CHEBI:24875"/>
    </ligand>
</feature>
<keyword evidence="7" id="KW-0479">Metal-binding</keyword>
<dbReference type="PANTHER" id="PTHR33202">
    <property type="entry name" value="ZINC UPTAKE REGULATION PROTEIN"/>
    <property type="match status" value="1"/>
</dbReference>
<keyword evidence="10" id="KW-1185">Reference proteome</keyword>
<sequence length="121" mass="13447">MRGRGYKATPQRVAILGALAAEQHQSLEEIRARCPGVGMVTVYRTLDLLGSLGLVRRLDLGDGARYEIAEDHHHHMICESCGDISEFEECPLDPARIPTREPGFEVRSHSVEVYGRCAECL</sequence>
<dbReference type="PANTHER" id="PTHR33202:SF7">
    <property type="entry name" value="FERRIC UPTAKE REGULATION PROTEIN"/>
    <property type="match status" value="1"/>
</dbReference>
<feature type="binding site" evidence="8">
    <location>
        <position position="109"/>
    </location>
    <ligand>
        <name>Fe cation</name>
        <dbReference type="ChEBI" id="CHEBI:24875"/>
    </ligand>
</feature>
<dbReference type="SUPFAM" id="SSF46785">
    <property type="entry name" value="Winged helix' DNA-binding domain"/>
    <property type="match status" value="1"/>
</dbReference>
<keyword evidence="8" id="KW-0408">Iron</keyword>
<dbReference type="GO" id="GO:0008270">
    <property type="term" value="F:zinc ion binding"/>
    <property type="evidence" value="ECO:0007669"/>
    <property type="project" value="TreeGrafter"/>
</dbReference>
<evidence type="ECO:0000313" key="10">
    <source>
        <dbReference type="Proteomes" id="UP000502706"/>
    </source>
</evidence>